<evidence type="ECO:0000256" key="1">
    <source>
        <dbReference type="SAM" id="MobiDB-lite"/>
    </source>
</evidence>
<accession>A0A8H6YYI9</accession>
<keyword evidence="3" id="KW-1185">Reference proteome</keyword>
<sequence length="272" mass="29098">MRLHHLSLTSARRASPSTRPFARTHREGAPPALPTAAFSTVVFRVAAAALPSFLAASFSPSGGARIQRLPGRHGAEDKIWGMGLRMGLGAAFVAGVPSSAGSWPAGSGAEHEHENAEASGRGMGRREGGVRRDVCGRTGTGQGRGGNVKGEGRGCLGVCTTTTIFIHTYRHLHCPTLAGHRPALLHIASSSRRRLVSSLATSTRPWRRRLTAQRTVLPYKGITRRRLVLAVSPVLSFLHRVNLSLAVDSPSASAVDLQRTVPWRRGRDTDAY</sequence>
<organism evidence="2 3">
    <name type="scientific">Mycena sanguinolenta</name>
    <dbReference type="NCBI Taxonomy" id="230812"/>
    <lineage>
        <taxon>Eukaryota</taxon>
        <taxon>Fungi</taxon>
        <taxon>Dikarya</taxon>
        <taxon>Basidiomycota</taxon>
        <taxon>Agaricomycotina</taxon>
        <taxon>Agaricomycetes</taxon>
        <taxon>Agaricomycetidae</taxon>
        <taxon>Agaricales</taxon>
        <taxon>Marasmiineae</taxon>
        <taxon>Mycenaceae</taxon>
        <taxon>Mycena</taxon>
    </lineage>
</organism>
<dbReference type="EMBL" id="JACAZH010000006">
    <property type="protein sequence ID" value="KAF7367084.1"/>
    <property type="molecule type" value="Genomic_DNA"/>
</dbReference>
<dbReference type="AlphaFoldDB" id="A0A8H6YYI9"/>
<proteinExistence type="predicted"/>
<dbReference type="Proteomes" id="UP000623467">
    <property type="component" value="Unassembled WGS sequence"/>
</dbReference>
<feature type="region of interest" description="Disordered" evidence="1">
    <location>
        <begin position="1"/>
        <end position="32"/>
    </location>
</feature>
<comment type="caution">
    <text evidence="2">The sequence shown here is derived from an EMBL/GenBank/DDBJ whole genome shotgun (WGS) entry which is preliminary data.</text>
</comment>
<evidence type="ECO:0000313" key="3">
    <source>
        <dbReference type="Proteomes" id="UP000623467"/>
    </source>
</evidence>
<feature type="compositionally biased region" description="Basic and acidic residues" evidence="1">
    <location>
        <begin position="124"/>
        <end position="135"/>
    </location>
</feature>
<protein>
    <submittedName>
        <fullName evidence="2">Uncharacterized protein</fullName>
    </submittedName>
</protein>
<feature type="compositionally biased region" description="Gly residues" evidence="1">
    <location>
        <begin position="138"/>
        <end position="150"/>
    </location>
</feature>
<feature type="region of interest" description="Disordered" evidence="1">
    <location>
        <begin position="102"/>
        <end position="150"/>
    </location>
</feature>
<name>A0A8H6YYI9_9AGAR</name>
<evidence type="ECO:0000313" key="2">
    <source>
        <dbReference type="EMBL" id="KAF7367084.1"/>
    </source>
</evidence>
<gene>
    <name evidence="2" type="ORF">MSAN_00967800</name>
</gene>
<reference evidence="2" key="1">
    <citation type="submission" date="2020-05" db="EMBL/GenBank/DDBJ databases">
        <title>Mycena genomes resolve the evolution of fungal bioluminescence.</title>
        <authorList>
            <person name="Tsai I.J."/>
        </authorList>
    </citation>
    <scope>NUCLEOTIDE SEQUENCE</scope>
    <source>
        <strain evidence="2">160909Yilan</strain>
    </source>
</reference>
<feature type="compositionally biased region" description="Polar residues" evidence="1">
    <location>
        <begin position="7"/>
        <end position="18"/>
    </location>
</feature>